<dbReference type="AlphaFoldDB" id="B3QRV4"/>
<dbReference type="InterPro" id="IPR001920">
    <property type="entry name" value="Asp/Glu_race"/>
</dbReference>
<proteinExistence type="inferred from homology"/>
<dbReference type="STRING" id="517418.Ctha_1448"/>
<protein>
    <submittedName>
        <fullName evidence="3">Aspartate racemase</fullName>
    </submittedName>
</protein>
<evidence type="ECO:0000313" key="4">
    <source>
        <dbReference type="Proteomes" id="UP000001208"/>
    </source>
</evidence>
<comment type="similarity">
    <text evidence="1">Belongs to the aspartate/glutamate racemases family.</text>
</comment>
<dbReference type="NCBIfam" id="TIGR00035">
    <property type="entry name" value="asp_race"/>
    <property type="match status" value="1"/>
</dbReference>
<evidence type="ECO:0000256" key="2">
    <source>
        <dbReference type="ARBA" id="ARBA00023235"/>
    </source>
</evidence>
<dbReference type="InterPro" id="IPR015942">
    <property type="entry name" value="Asp/Glu/hydantoin_racemase"/>
</dbReference>
<evidence type="ECO:0000256" key="1">
    <source>
        <dbReference type="ARBA" id="ARBA00007847"/>
    </source>
</evidence>
<dbReference type="Gene3D" id="3.40.50.1860">
    <property type="match status" value="2"/>
</dbReference>
<name>B3QRV4_CHLT3</name>
<sequence length="244" mass="26745">MNHINNEQMKTIGLLGGMSWESTLNYYRKINEGIKNALGGLHSAKIVMYSVDFEPIEKLQHAGDWDGTAKILSEAAIRIQAAGADFLLICTNTMHKVAPEIDAAIQIPLLHIADATAEVLISSGIKSVGLLGTAFTMEQEFYKGRLADKYGLHVLVPNEHDRHFIHKVIYEELCIGKAESHSKAEYLRIIESLANQGAEAAILGCTEIGMLVHQADTTVKLLDTTEIHAAYAVMESLKDAVFDA</sequence>
<dbReference type="SUPFAM" id="SSF53681">
    <property type="entry name" value="Aspartate/glutamate racemase"/>
    <property type="match status" value="2"/>
</dbReference>
<dbReference type="InterPro" id="IPR004380">
    <property type="entry name" value="Asp_race"/>
</dbReference>
<evidence type="ECO:0000313" key="3">
    <source>
        <dbReference type="EMBL" id="ACF13907.1"/>
    </source>
</evidence>
<keyword evidence="2" id="KW-0413">Isomerase</keyword>
<dbReference type="GO" id="GO:0047661">
    <property type="term" value="F:amino-acid racemase activity"/>
    <property type="evidence" value="ECO:0007669"/>
    <property type="project" value="InterPro"/>
</dbReference>
<dbReference type="PANTHER" id="PTHR21198">
    <property type="entry name" value="GLUTAMATE RACEMASE"/>
    <property type="match status" value="1"/>
</dbReference>
<dbReference type="eggNOG" id="COG1794">
    <property type="taxonomic scope" value="Bacteria"/>
</dbReference>
<gene>
    <name evidence="3" type="ordered locus">Ctha_1448</name>
</gene>
<reference evidence="3 4" key="1">
    <citation type="submission" date="2008-06" db="EMBL/GenBank/DDBJ databases">
        <title>Complete sequence of Chloroherpeton thalassium ATCC 35110.</title>
        <authorList>
            <consortium name="US DOE Joint Genome Institute"/>
            <person name="Lucas S."/>
            <person name="Copeland A."/>
            <person name="Lapidus A."/>
            <person name="Glavina del Rio T."/>
            <person name="Dalin E."/>
            <person name="Tice H."/>
            <person name="Bruce D."/>
            <person name="Goodwin L."/>
            <person name="Pitluck S."/>
            <person name="Schmutz J."/>
            <person name="Larimer F."/>
            <person name="Land M."/>
            <person name="Hauser L."/>
            <person name="Kyrpides N."/>
            <person name="Mikhailova N."/>
            <person name="Liu Z."/>
            <person name="Li T."/>
            <person name="Zhao F."/>
            <person name="Overmann J."/>
            <person name="Bryant D.A."/>
            <person name="Richardson P."/>
        </authorList>
    </citation>
    <scope>NUCLEOTIDE SEQUENCE [LARGE SCALE GENOMIC DNA]</scope>
    <source>
        <strain evidence="4">ATCC 35110 / GB-78</strain>
    </source>
</reference>
<accession>B3QRV4</accession>
<dbReference type="PANTHER" id="PTHR21198:SF7">
    <property type="entry name" value="ASPARTATE-GLUTAMATE RACEMASE FAMILY"/>
    <property type="match status" value="1"/>
</dbReference>
<dbReference type="KEGG" id="cts:Ctha_1448"/>
<organism evidence="3 4">
    <name type="scientific">Chloroherpeton thalassium (strain ATCC 35110 / GB-78)</name>
    <dbReference type="NCBI Taxonomy" id="517418"/>
    <lineage>
        <taxon>Bacteria</taxon>
        <taxon>Pseudomonadati</taxon>
        <taxon>Chlorobiota</taxon>
        <taxon>Chlorobiia</taxon>
        <taxon>Chlorobiales</taxon>
        <taxon>Chloroherpetonaceae</taxon>
        <taxon>Chloroherpeton</taxon>
    </lineage>
</organism>
<dbReference type="EMBL" id="CP001100">
    <property type="protein sequence ID" value="ACF13907.1"/>
    <property type="molecule type" value="Genomic_DNA"/>
</dbReference>
<keyword evidence="4" id="KW-1185">Reference proteome</keyword>
<dbReference type="Pfam" id="PF01177">
    <property type="entry name" value="Asp_Glu_race"/>
    <property type="match status" value="1"/>
</dbReference>
<dbReference type="Proteomes" id="UP000001208">
    <property type="component" value="Chromosome"/>
</dbReference>
<dbReference type="HOGENOM" id="CLU_055360_1_0_10"/>